<evidence type="ECO:0000313" key="12">
    <source>
        <dbReference type="Ensembl" id="ENSCCRP00020068137.1"/>
    </source>
</evidence>
<dbReference type="InterPro" id="IPR003599">
    <property type="entry name" value="Ig_sub"/>
</dbReference>
<feature type="domain" description="Ig-like" evidence="11">
    <location>
        <begin position="105"/>
        <end position="190"/>
    </location>
</feature>
<dbReference type="Ensembl" id="ENSCCRT00020074921.1">
    <property type="protein sequence ID" value="ENSCCRP00020068137.1"/>
    <property type="gene ID" value="ENSCCRG00020031960.1"/>
</dbReference>
<evidence type="ECO:0000259" key="11">
    <source>
        <dbReference type="PROSITE" id="PS50835"/>
    </source>
</evidence>
<evidence type="ECO:0000256" key="2">
    <source>
        <dbReference type="ARBA" id="ARBA00022614"/>
    </source>
</evidence>
<dbReference type="AlphaFoldDB" id="A0A8C2G9Q8"/>
<evidence type="ECO:0000256" key="3">
    <source>
        <dbReference type="ARBA" id="ARBA00022692"/>
    </source>
</evidence>
<feature type="domain" description="Ig-like" evidence="11">
    <location>
        <begin position="207"/>
        <end position="292"/>
    </location>
</feature>
<dbReference type="CDD" id="cd00096">
    <property type="entry name" value="Ig"/>
    <property type="match status" value="2"/>
</dbReference>
<dbReference type="InterPro" id="IPR007110">
    <property type="entry name" value="Ig-like_dom"/>
</dbReference>
<dbReference type="PROSITE" id="PS50835">
    <property type="entry name" value="IG_LIKE"/>
    <property type="match status" value="4"/>
</dbReference>
<dbReference type="SMART" id="SM00408">
    <property type="entry name" value="IGc2"/>
    <property type="match status" value="4"/>
</dbReference>
<feature type="domain" description="Ig-like" evidence="11">
    <location>
        <begin position="302"/>
        <end position="397"/>
    </location>
</feature>
<dbReference type="InterPro" id="IPR036179">
    <property type="entry name" value="Ig-like_dom_sf"/>
</dbReference>
<feature type="domain" description="Ig-like" evidence="11">
    <location>
        <begin position="12"/>
        <end position="100"/>
    </location>
</feature>
<dbReference type="PANTHER" id="PTHR12231:SF253">
    <property type="entry name" value="DPR-INTERACTING PROTEIN ETA, ISOFORM B-RELATED"/>
    <property type="match status" value="1"/>
</dbReference>
<name>A0A8C2G9Q8_CYPCA</name>
<keyword evidence="3 10" id="KW-0812">Transmembrane</keyword>
<organism evidence="12 13">
    <name type="scientific">Cyprinus carpio</name>
    <name type="common">Common carp</name>
    <dbReference type="NCBI Taxonomy" id="7962"/>
    <lineage>
        <taxon>Eukaryota</taxon>
        <taxon>Metazoa</taxon>
        <taxon>Chordata</taxon>
        <taxon>Craniata</taxon>
        <taxon>Vertebrata</taxon>
        <taxon>Euteleostomi</taxon>
        <taxon>Actinopterygii</taxon>
        <taxon>Neopterygii</taxon>
        <taxon>Teleostei</taxon>
        <taxon>Ostariophysi</taxon>
        <taxon>Cypriniformes</taxon>
        <taxon>Cyprinidae</taxon>
        <taxon>Cyprininae</taxon>
        <taxon>Cyprinus</taxon>
    </lineage>
</organism>
<reference evidence="12" key="1">
    <citation type="submission" date="2025-08" db="UniProtKB">
        <authorList>
            <consortium name="Ensembl"/>
        </authorList>
    </citation>
    <scope>IDENTIFICATION</scope>
</reference>
<dbReference type="Pfam" id="PF13927">
    <property type="entry name" value="Ig_3"/>
    <property type="match status" value="2"/>
</dbReference>
<proteinExistence type="predicted"/>
<keyword evidence="4" id="KW-0732">Signal</keyword>
<evidence type="ECO:0000256" key="4">
    <source>
        <dbReference type="ARBA" id="ARBA00022729"/>
    </source>
</evidence>
<keyword evidence="5" id="KW-0677">Repeat</keyword>
<sequence>SPHLLSFAVILPHIQHSDLSYGKVKPGGNVRFDCKAIGEPKPKVIWMLPSKDTITASNERYLVHANGSLDIRNVKLADAGEYVCMAHNAAGKENKVYKLDIDGNPPIINGFNQNRTVLKNTAVKYTRKLIDCKAEGDPAPKITWIMPDNIFLTAPYYGSRINVHSNGTLEIRNVRPSDTDTGKYRCAAKNKVGYIEKLVIFEVIQKPYILTRPKGIIQGIFGQSLFLHCLTDGIQPSISWTMPGGFVLARPQVSGRYHLMENGTLVVHETVIHDRGNYVCRSKNDAGEAVLSVPVVIIAYPPRITNGPPPTVRRVAGVPVYLTCVANGIPTPEVNWELPDRSILSTTGKERPVGSELLHTQGTLIIRNPSRAHSGNYKCIAFNYLGRDTRPTYMTLIWPAILILLLYNCLPNVLKRLFQSPTFDN</sequence>
<dbReference type="FunFam" id="2.60.40.10:FF:001377">
    <property type="entry name" value="Matrix remodeling associated 5"/>
    <property type="match status" value="1"/>
</dbReference>
<keyword evidence="8" id="KW-1015">Disulfide bond</keyword>
<dbReference type="Proteomes" id="UP000694701">
    <property type="component" value="Unplaced"/>
</dbReference>
<dbReference type="InterPro" id="IPR003598">
    <property type="entry name" value="Ig_sub2"/>
</dbReference>
<dbReference type="PANTHER" id="PTHR12231">
    <property type="entry name" value="CTX-RELATED TYPE I TRANSMEMBRANE PROTEIN"/>
    <property type="match status" value="1"/>
</dbReference>
<dbReference type="InterPro" id="IPR013098">
    <property type="entry name" value="Ig_I-set"/>
</dbReference>
<feature type="transmembrane region" description="Helical" evidence="10">
    <location>
        <begin position="392"/>
        <end position="410"/>
    </location>
</feature>
<evidence type="ECO:0000256" key="8">
    <source>
        <dbReference type="ARBA" id="ARBA00023157"/>
    </source>
</evidence>
<evidence type="ECO:0000256" key="1">
    <source>
        <dbReference type="ARBA" id="ARBA00004167"/>
    </source>
</evidence>
<dbReference type="Pfam" id="PF07679">
    <property type="entry name" value="I-set"/>
    <property type="match status" value="2"/>
</dbReference>
<evidence type="ECO:0000256" key="5">
    <source>
        <dbReference type="ARBA" id="ARBA00022737"/>
    </source>
</evidence>
<dbReference type="Gene3D" id="2.60.40.10">
    <property type="entry name" value="Immunoglobulins"/>
    <property type="match status" value="4"/>
</dbReference>
<keyword evidence="9" id="KW-0393">Immunoglobulin domain</keyword>
<dbReference type="SUPFAM" id="SSF48726">
    <property type="entry name" value="Immunoglobulin"/>
    <property type="match status" value="4"/>
</dbReference>
<keyword evidence="7 10" id="KW-0472">Membrane</keyword>
<comment type="subcellular location">
    <subcellularLocation>
        <location evidence="1">Membrane</location>
        <topology evidence="1">Single-pass membrane protein</topology>
    </subcellularLocation>
</comment>
<protein>
    <recommendedName>
        <fullName evidence="11">Ig-like domain-containing protein</fullName>
    </recommendedName>
</protein>
<evidence type="ECO:0000256" key="6">
    <source>
        <dbReference type="ARBA" id="ARBA00022989"/>
    </source>
</evidence>
<keyword evidence="2" id="KW-0433">Leucine-rich repeat</keyword>
<dbReference type="InterPro" id="IPR051170">
    <property type="entry name" value="Neural/epithelial_adhesion"/>
</dbReference>
<accession>A0A8C2G9Q8</accession>
<dbReference type="FunFam" id="2.60.40.10:FF:000076">
    <property type="entry name" value="Leucine-rich repeat and Ig domain-containing 4"/>
    <property type="match status" value="1"/>
</dbReference>
<evidence type="ECO:0000313" key="13">
    <source>
        <dbReference type="Proteomes" id="UP000694701"/>
    </source>
</evidence>
<dbReference type="FunFam" id="2.60.40.10:FF:000621">
    <property type="entry name" value="Immunoglobulin superfamily member 10"/>
    <property type="match status" value="1"/>
</dbReference>
<evidence type="ECO:0000256" key="10">
    <source>
        <dbReference type="SAM" id="Phobius"/>
    </source>
</evidence>
<evidence type="ECO:0000256" key="7">
    <source>
        <dbReference type="ARBA" id="ARBA00023136"/>
    </source>
</evidence>
<keyword evidence="6 10" id="KW-1133">Transmembrane helix</keyword>
<dbReference type="InterPro" id="IPR013783">
    <property type="entry name" value="Ig-like_fold"/>
</dbReference>
<evidence type="ECO:0000256" key="9">
    <source>
        <dbReference type="ARBA" id="ARBA00023319"/>
    </source>
</evidence>
<dbReference type="GO" id="GO:0016020">
    <property type="term" value="C:membrane"/>
    <property type="evidence" value="ECO:0007669"/>
    <property type="project" value="UniProtKB-SubCell"/>
</dbReference>
<dbReference type="SMART" id="SM00409">
    <property type="entry name" value="IG"/>
    <property type="match status" value="4"/>
</dbReference>